<keyword evidence="3" id="KW-1185">Reference proteome</keyword>
<feature type="region of interest" description="Disordered" evidence="1">
    <location>
        <begin position="77"/>
        <end position="109"/>
    </location>
</feature>
<feature type="compositionally biased region" description="Basic residues" evidence="1">
    <location>
        <begin position="98"/>
        <end position="109"/>
    </location>
</feature>
<proteinExistence type="predicted"/>
<evidence type="ECO:0000313" key="3">
    <source>
        <dbReference type="Proteomes" id="UP001434883"/>
    </source>
</evidence>
<feature type="region of interest" description="Disordered" evidence="1">
    <location>
        <begin position="1"/>
        <end position="26"/>
    </location>
</feature>
<evidence type="ECO:0000256" key="1">
    <source>
        <dbReference type="SAM" id="MobiDB-lite"/>
    </source>
</evidence>
<comment type="caution">
    <text evidence="2">The sequence shown here is derived from an EMBL/GenBank/DDBJ whole genome shotgun (WGS) entry which is preliminary data.</text>
</comment>
<protein>
    <submittedName>
        <fullName evidence="2">Uncharacterized protein</fullName>
    </submittedName>
</protein>
<evidence type="ECO:0000313" key="2">
    <source>
        <dbReference type="EMBL" id="MEQ2205177.1"/>
    </source>
</evidence>
<reference evidence="2 3" key="1">
    <citation type="submission" date="2021-06" db="EMBL/GenBank/DDBJ databases">
        <authorList>
            <person name="Palmer J.M."/>
        </authorList>
    </citation>
    <scope>NUCLEOTIDE SEQUENCE [LARGE SCALE GENOMIC DNA]</scope>
    <source>
        <strain evidence="2 3">XC_2019</strain>
        <tissue evidence="2">Muscle</tissue>
    </source>
</reference>
<name>A0ABV0RCF9_9TELE</name>
<sequence length="109" mass="12022">MVPGTPSESPYVLNSGARPREPTFLESNETPQLLRIWFTTSNSSLQSAGTRSAPSLRASGVRDAFTDCTFKLLHQSGVQHAQADGPGAPQRNGLPLSQRRRRRRARLKH</sequence>
<dbReference type="EMBL" id="JAHRIN010040908">
    <property type="protein sequence ID" value="MEQ2205177.1"/>
    <property type="molecule type" value="Genomic_DNA"/>
</dbReference>
<gene>
    <name evidence="2" type="ORF">XENOCAPTIV_027698</name>
</gene>
<accession>A0ABV0RCF9</accession>
<organism evidence="2 3">
    <name type="scientific">Xenoophorus captivus</name>
    <dbReference type="NCBI Taxonomy" id="1517983"/>
    <lineage>
        <taxon>Eukaryota</taxon>
        <taxon>Metazoa</taxon>
        <taxon>Chordata</taxon>
        <taxon>Craniata</taxon>
        <taxon>Vertebrata</taxon>
        <taxon>Euteleostomi</taxon>
        <taxon>Actinopterygii</taxon>
        <taxon>Neopterygii</taxon>
        <taxon>Teleostei</taxon>
        <taxon>Neoteleostei</taxon>
        <taxon>Acanthomorphata</taxon>
        <taxon>Ovalentaria</taxon>
        <taxon>Atherinomorphae</taxon>
        <taxon>Cyprinodontiformes</taxon>
        <taxon>Goodeidae</taxon>
        <taxon>Xenoophorus</taxon>
    </lineage>
</organism>
<dbReference type="Proteomes" id="UP001434883">
    <property type="component" value="Unassembled WGS sequence"/>
</dbReference>